<dbReference type="RefSeq" id="WP_199386844.1">
    <property type="nucleotide sequence ID" value="NZ_JAEMHM010000028.1"/>
</dbReference>
<protein>
    <submittedName>
        <fullName evidence="1">Uncharacterized protein</fullName>
    </submittedName>
</protein>
<accession>A0A8J7M2T6</accession>
<keyword evidence="2" id="KW-1185">Reference proteome</keyword>
<gene>
    <name evidence="1" type="ORF">JFN93_23595</name>
</gene>
<evidence type="ECO:0000313" key="1">
    <source>
        <dbReference type="EMBL" id="MBJ6727703.1"/>
    </source>
</evidence>
<dbReference type="Proteomes" id="UP000636888">
    <property type="component" value="Unassembled WGS sequence"/>
</dbReference>
<proteinExistence type="predicted"/>
<organism evidence="1 2">
    <name type="scientific">Geomesophilobacter sediminis</name>
    <dbReference type="NCBI Taxonomy" id="2798584"/>
    <lineage>
        <taxon>Bacteria</taxon>
        <taxon>Pseudomonadati</taxon>
        <taxon>Thermodesulfobacteriota</taxon>
        <taxon>Desulfuromonadia</taxon>
        <taxon>Geobacterales</taxon>
        <taxon>Geobacteraceae</taxon>
        <taxon>Geomesophilobacter</taxon>
    </lineage>
</organism>
<name>A0A8J7M2T6_9BACT</name>
<reference evidence="1" key="1">
    <citation type="submission" date="2020-12" db="EMBL/GenBank/DDBJ databases">
        <title>Geomonas sp. Red875, isolated from river sediment.</title>
        <authorList>
            <person name="Xu Z."/>
            <person name="Zhang Z."/>
            <person name="Masuda Y."/>
            <person name="Itoh H."/>
            <person name="Senoo K."/>
        </authorList>
    </citation>
    <scope>NUCLEOTIDE SEQUENCE</scope>
    <source>
        <strain evidence="1">Red875</strain>
    </source>
</reference>
<evidence type="ECO:0000313" key="2">
    <source>
        <dbReference type="Proteomes" id="UP000636888"/>
    </source>
</evidence>
<dbReference type="EMBL" id="JAEMHM010000028">
    <property type="protein sequence ID" value="MBJ6727703.1"/>
    <property type="molecule type" value="Genomic_DNA"/>
</dbReference>
<comment type="caution">
    <text evidence="1">The sequence shown here is derived from an EMBL/GenBank/DDBJ whole genome shotgun (WGS) entry which is preliminary data.</text>
</comment>
<sequence length="56" mass="6617">MGKAKFNRIEAVYEQYQQIREKLTTACDPQEKNRLFRRLVNLLGVMEFLISLSKTP</sequence>
<dbReference type="AlphaFoldDB" id="A0A8J7M2T6"/>